<evidence type="ECO:0000256" key="5">
    <source>
        <dbReference type="ARBA" id="ARBA00022989"/>
    </source>
</evidence>
<dbReference type="InterPro" id="IPR000515">
    <property type="entry name" value="MetI-like"/>
</dbReference>
<evidence type="ECO:0000256" key="3">
    <source>
        <dbReference type="ARBA" id="ARBA00022475"/>
    </source>
</evidence>
<organism evidence="9 10">
    <name type="scientific">Fusibacter bizertensis</name>
    <dbReference type="NCBI Taxonomy" id="1488331"/>
    <lineage>
        <taxon>Bacteria</taxon>
        <taxon>Bacillati</taxon>
        <taxon>Bacillota</taxon>
        <taxon>Clostridia</taxon>
        <taxon>Eubacteriales</taxon>
        <taxon>Eubacteriales Family XII. Incertae Sedis</taxon>
        <taxon>Fusibacter</taxon>
    </lineage>
</organism>
<dbReference type="RefSeq" id="WP_281093877.1">
    <property type="nucleotide sequence ID" value="NZ_JARYZI010000004.1"/>
</dbReference>
<dbReference type="PANTHER" id="PTHR30193:SF1">
    <property type="entry name" value="ABC TRANSPORTER PERMEASE PROTEIN YESP-RELATED"/>
    <property type="match status" value="1"/>
</dbReference>
<feature type="transmembrane region" description="Helical" evidence="7">
    <location>
        <begin position="74"/>
        <end position="99"/>
    </location>
</feature>
<feature type="domain" description="ABC transmembrane type-1" evidence="8">
    <location>
        <begin position="74"/>
        <end position="285"/>
    </location>
</feature>
<keyword evidence="3" id="KW-1003">Cell membrane</keyword>
<dbReference type="PROSITE" id="PS50928">
    <property type="entry name" value="ABC_TM1"/>
    <property type="match status" value="1"/>
</dbReference>
<name>A0ABT6NCA6_9FIRM</name>
<feature type="transmembrane region" description="Helical" evidence="7">
    <location>
        <begin position="161"/>
        <end position="183"/>
    </location>
</feature>
<comment type="similarity">
    <text evidence="7">Belongs to the binding-protein-dependent transport system permease family.</text>
</comment>
<evidence type="ECO:0000256" key="2">
    <source>
        <dbReference type="ARBA" id="ARBA00022448"/>
    </source>
</evidence>
<dbReference type="InterPro" id="IPR051393">
    <property type="entry name" value="ABC_transporter_permease"/>
</dbReference>
<sequence length="301" mass="34340">MAKKLGKIKLKKEIIPYLFIMPWILGFLIFTIGPLIFSLIISFFDWPIVGQPTFVGFGNYIRMFTKDKMFTHSLFITVKFAIIFVPLYMGIALGLALLLNQKIKGQSFFKTVFYLPSVISGVALSMIWIWIFDFKYGVINYLLSLIGIAGPNWLGDPKWSLIAMVIASLWGQGTMVLIFLGALREIPKDYYEASMIDGANSLQRFYKITLPLITPALLFNLIMTIIAAFQQLTLALLMTKGGPSNSTYFYAMYVYNNAFKHFEMGYASANAWIMFFIILTLSLLVFKSSSLWVYYESEVKK</sequence>
<dbReference type="SUPFAM" id="SSF161098">
    <property type="entry name" value="MetI-like"/>
    <property type="match status" value="1"/>
</dbReference>
<keyword evidence="10" id="KW-1185">Reference proteome</keyword>
<dbReference type="InterPro" id="IPR035906">
    <property type="entry name" value="MetI-like_sf"/>
</dbReference>
<accession>A0ABT6NCA6</accession>
<comment type="subcellular location">
    <subcellularLocation>
        <location evidence="1 7">Cell membrane</location>
        <topology evidence="1 7">Multi-pass membrane protein</topology>
    </subcellularLocation>
</comment>
<dbReference type="EMBL" id="JARYZI010000004">
    <property type="protein sequence ID" value="MDH8678049.1"/>
    <property type="molecule type" value="Genomic_DNA"/>
</dbReference>
<keyword evidence="5 7" id="KW-1133">Transmembrane helix</keyword>
<dbReference type="Gene3D" id="1.10.3720.10">
    <property type="entry name" value="MetI-like"/>
    <property type="match status" value="1"/>
</dbReference>
<dbReference type="Pfam" id="PF00528">
    <property type="entry name" value="BPD_transp_1"/>
    <property type="match status" value="1"/>
</dbReference>
<gene>
    <name evidence="9" type="ORF">QE109_07815</name>
</gene>
<reference evidence="9 10" key="1">
    <citation type="submission" date="2023-04" db="EMBL/GenBank/DDBJ databases">
        <title>Fusibacter bizertensis strain WBS, isolated from littoral bottom sediments of the Arctic seas - biochemical and genomic analysis.</title>
        <authorList>
            <person name="Brioukhanov A.L."/>
        </authorList>
    </citation>
    <scope>NUCLEOTIDE SEQUENCE [LARGE SCALE GENOMIC DNA]</scope>
    <source>
        <strain evidence="9 10">WBS</strain>
    </source>
</reference>
<feature type="transmembrane region" description="Helical" evidence="7">
    <location>
        <begin position="111"/>
        <end position="131"/>
    </location>
</feature>
<feature type="transmembrane region" description="Helical" evidence="7">
    <location>
        <begin position="271"/>
        <end position="295"/>
    </location>
</feature>
<protein>
    <submittedName>
        <fullName evidence="9">Sugar ABC transporter permease</fullName>
    </submittedName>
</protein>
<comment type="caution">
    <text evidence="9">The sequence shown here is derived from an EMBL/GenBank/DDBJ whole genome shotgun (WGS) entry which is preliminary data.</text>
</comment>
<evidence type="ECO:0000256" key="7">
    <source>
        <dbReference type="RuleBase" id="RU363032"/>
    </source>
</evidence>
<dbReference type="CDD" id="cd06261">
    <property type="entry name" value="TM_PBP2"/>
    <property type="match status" value="1"/>
</dbReference>
<keyword evidence="6 7" id="KW-0472">Membrane</keyword>
<evidence type="ECO:0000256" key="1">
    <source>
        <dbReference type="ARBA" id="ARBA00004651"/>
    </source>
</evidence>
<evidence type="ECO:0000259" key="8">
    <source>
        <dbReference type="PROSITE" id="PS50928"/>
    </source>
</evidence>
<evidence type="ECO:0000256" key="6">
    <source>
        <dbReference type="ARBA" id="ARBA00023136"/>
    </source>
</evidence>
<feature type="transmembrane region" description="Helical" evidence="7">
    <location>
        <begin position="204"/>
        <end position="229"/>
    </location>
</feature>
<keyword evidence="4 7" id="KW-0812">Transmembrane</keyword>
<evidence type="ECO:0000313" key="10">
    <source>
        <dbReference type="Proteomes" id="UP001158045"/>
    </source>
</evidence>
<evidence type="ECO:0000256" key="4">
    <source>
        <dbReference type="ARBA" id="ARBA00022692"/>
    </source>
</evidence>
<keyword evidence="2 7" id="KW-0813">Transport</keyword>
<proteinExistence type="inferred from homology"/>
<dbReference type="Proteomes" id="UP001158045">
    <property type="component" value="Unassembled WGS sequence"/>
</dbReference>
<evidence type="ECO:0000313" key="9">
    <source>
        <dbReference type="EMBL" id="MDH8678049.1"/>
    </source>
</evidence>
<dbReference type="PANTHER" id="PTHR30193">
    <property type="entry name" value="ABC TRANSPORTER PERMEASE PROTEIN"/>
    <property type="match status" value="1"/>
</dbReference>
<feature type="transmembrane region" description="Helical" evidence="7">
    <location>
        <begin position="20"/>
        <end position="44"/>
    </location>
</feature>